<name>A0AAD6IWJ5_DREDA</name>
<proteinExistence type="predicted"/>
<dbReference type="EMBL" id="JAQGDS010000007">
    <property type="protein sequence ID" value="KAJ6258885.1"/>
    <property type="molecule type" value="Genomic_DNA"/>
</dbReference>
<reference evidence="1" key="1">
    <citation type="submission" date="2023-01" db="EMBL/GenBank/DDBJ databases">
        <title>The chitinases involved in constricting ring structure development in the nematode-trapping fungus Drechslerella dactyloides.</title>
        <authorList>
            <person name="Wang R."/>
            <person name="Zhang L."/>
            <person name="Tang P."/>
            <person name="Li S."/>
            <person name="Liang L."/>
        </authorList>
    </citation>
    <scope>NUCLEOTIDE SEQUENCE</scope>
    <source>
        <strain evidence="1">YMF1.00031</strain>
    </source>
</reference>
<dbReference type="AlphaFoldDB" id="A0AAD6IWJ5"/>
<accession>A0AAD6IWJ5</accession>
<protein>
    <submittedName>
        <fullName evidence="1">Uncharacterized protein</fullName>
    </submittedName>
</protein>
<keyword evidence="2" id="KW-1185">Reference proteome</keyword>
<sequence>MCDMGVVDPLCQQNPNEVQKRQRYTRKRPTNRTVQDSETISRCILQLKPILQSKGGVSQEVASSAAFVPILYLDTEYLNLLQRIKQLWQQLEHILYAAIDSTSSLTEP</sequence>
<gene>
    <name evidence="1" type="ORF">Dda_5780</name>
</gene>
<organism evidence="1 2">
    <name type="scientific">Drechslerella dactyloides</name>
    <name type="common">Nematode-trapping fungus</name>
    <name type="synonym">Arthrobotrys dactyloides</name>
    <dbReference type="NCBI Taxonomy" id="74499"/>
    <lineage>
        <taxon>Eukaryota</taxon>
        <taxon>Fungi</taxon>
        <taxon>Dikarya</taxon>
        <taxon>Ascomycota</taxon>
        <taxon>Pezizomycotina</taxon>
        <taxon>Orbiliomycetes</taxon>
        <taxon>Orbiliales</taxon>
        <taxon>Orbiliaceae</taxon>
        <taxon>Drechslerella</taxon>
    </lineage>
</organism>
<comment type="caution">
    <text evidence="1">The sequence shown here is derived from an EMBL/GenBank/DDBJ whole genome shotgun (WGS) entry which is preliminary data.</text>
</comment>
<dbReference type="Proteomes" id="UP001221413">
    <property type="component" value="Unassembled WGS sequence"/>
</dbReference>
<evidence type="ECO:0000313" key="2">
    <source>
        <dbReference type="Proteomes" id="UP001221413"/>
    </source>
</evidence>
<evidence type="ECO:0000313" key="1">
    <source>
        <dbReference type="EMBL" id="KAJ6258885.1"/>
    </source>
</evidence>